<keyword evidence="2" id="KW-0808">Transferase</keyword>
<feature type="domain" description="N-acetyltransferase" evidence="1">
    <location>
        <begin position="1"/>
        <end position="138"/>
    </location>
</feature>
<dbReference type="CDD" id="cd04301">
    <property type="entry name" value="NAT_SF"/>
    <property type="match status" value="1"/>
</dbReference>
<keyword evidence="3" id="KW-1185">Reference proteome</keyword>
<gene>
    <name evidence="2" type="ORF">GFB49_08745</name>
</gene>
<evidence type="ECO:0000259" key="1">
    <source>
        <dbReference type="PROSITE" id="PS51186"/>
    </source>
</evidence>
<evidence type="ECO:0000313" key="2">
    <source>
        <dbReference type="EMBL" id="MQQ08536.1"/>
    </source>
</evidence>
<dbReference type="GO" id="GO:0016747">
    <property type="term" value="F:acyltransferase activity, transferring groups other than amino-acyl groups"/>
    <property type="evidence" value="ECO:0007669"/>
    <property type="project" value="InterPro"/>
</dbReference>
<name>A0A843YC04_9RHOB</name>
<dbReference type="SUPFAM" id="SSF55729">
    <property type="entry name" value="Acyl-CoA N-acyltransferases (Nat)"/>
    <property type="match status" value="1"/>
</dbReference>
<dbReference type="EMBL" id="WIBF01000004">
    <property type="protein sequence ID" value="MQQ08536.1"/>
    <property type="molecule type" value="Genomic_DNA"/>
</dbReference>
<dbReference type="InterPro" id="IPR016181">
    <property type="entry name" value="Acyl_CoA_acyltransferase"/>
</dbReference>
<dbReference type="PROSITE" id="PS51186">
    <property type="entry name" value="GNAT"/>
    <property type="match status" value="1"/>
</dbReference>
<accession>A0A843YC04</accession>
<dbReference type="AlphaFoldDB" id="A0A843YC04"/>
<dbReference type="InterPro" id="IPR000182">
    <property type="entry name" value="GNAT_dom"/>
</dbReference>
<dbReference type="Gene3D" id="3.40.630.30">
    <property type="match status" value="1"/>
</dbReference>
<sequence length="152" mass="16939">MRPIAPQEALRFLPLFSRYLGESDPQTVSDAIKKSKRALNRADHDAFWLLHAGREIGFAVVLHLPEGQHELSDFTIFPEHRRHGYGQRAARHLFARFPGRWRMGVSSTSLAAAAFWGTCLSSLANVENVATGAPFTSRQSKSFSFCVKPGIT</sequence>
<reference evidence="2 3" key="1">
    <citation type="submission" date="2019-10" db="EMBL/GenBank/DDBJ databases">
        <title>Epibacterium sp. nov., isolated from seawater.</title>
        <authorList>
            <person name="Zhang X."/>
            <person name="Li N."/>
        </authorList>
    </citation>
    <scope>NUCLEOTIDE SEQUENCE [LARGE SCALE GENOMIC DNA]</scope>
    <source>
        <strain evidence="2 3">SM1979</strain>
    </source>
</reference>
<protein>
    <submittedName>
        <fullName evidence="2">GNAT family N-acetyltransferase</fullName>
    </submittedName>
</protein>
<proteinExistence type="predicted"/>
<evidence type="ECO:0000313" key="3">
    <source>
        <dbReference type="Proteomes" id="UP000444174"/>
    </source>
</evidence>
<dbReference type="Pfam" id="PF00583">
    <property type="entry name" value="Acetyltransf_1"/>
    <property type="match status" value="1"/>
</dbReference>
<comment type="caution">
    <text evidence="2">The sequence shown here is derived from an EMBL/GenBank/DDBJ whole genome shotgun (WGS) entry which is preliminary data.</text>
</comment>
<organism evidence="2 3">
    <name type="scientific">Tritonibacter litoralis</name>
    <dbReference type="NCBI Taxonomy" id="2662264"/>
    <lineage>
        <taxon>Bacteria</taxon>
        <taxon>Pseudomonadati</taxon>
        <taxon>Pseudomonadota</taxon>
        <taxon>Alphaproteobacteria</taxon>
        <taxon>Rhodobacterales</taxon>
        <taxon>Paracoccaceae</taxon>
        <taxon>Tritonibacter</taxon>
    </lineage>
</organism>
<dbReference type="Proteomes" id="UP000444174">
    <property type="component" value="Unassembled WGS sequence"/>
</dbReference>